<dbReference type="Gene3D" id="3.50.70.10">
    <property type="match status" value="1"/>
</dbReference>
<proteinExistence type="predicted"/>
<dbReference type="Proteomes" id="UP000664417">
    <property type="component" value="Unassembled WGS sequence"/>
</dbReference>
<keyword evidence="3" id="KW-1185">Reference proteome</keyword>
<sequence length="192" mass="20482">MSSNLFPFKVLVLTGLLVIGSGLFAKEIGGVTLPDTLSVGGKDLVLNGAGLRKKLFIKVYAGGLYLPAKTKKGEDVINTDQATVIRLHFIYNGVSADKLTGAWNDGFKAATKGNTGDIQKEIDAFNALFTDEAKKNDVYDISYVPGQGVALKINGTEKGKVEASEKFRKALWGIWLGKKPADSGLKKGMLGS</sequence>
<dbReference type="InterPro" id="IPR016088">
    <property type="entry name" value="Chalcone_isomerase_3-sand"/>
</dbReference>
<gene>
    <name evidence="2" type="ORF">J3U88_05230</name>
</gene>
<name>A0A8J7QDY5_9BACT</name>
<accession>A0A8J7QDY5</accession>
<evidence type="ECO:0000313" key="2">
    <source>
        <dbReference type="EMBL" id="MBO1317855.1"/>
    </source>
</evidence>
<dbReference type="SUPFAM" id="SSF54626">
    <property type="entry name" value="Chalcone isomerase"/>
    <property type="match status" value="1"/>
</dbReference>
<dbReference type="Pfam" id="PF16036">
    <property type="entry name" value="Chalcone_3"/>
    <property type="match status" value="1"/>
</dbReference>
<reference evidence="2" key="1">
    <citation type="submission" date="2021-03" db="EMBL/GenBank/DDBJ databases">
        <authorList>
            <person name="Wang G."/>
        </authorList>
    </citation>
    <scope>NUCLEOTIDE SEQUENCE</scope>
    <source>
        <strain evidence="2">KCTC 12899</strain>
    </source>
</reference>
<comment type="caution">
    <text evidence="2">The sequence shown here is derived from an EMBL/GenBank/DDBJ whole genome shotgun (WGS) entry which is preliminary data.</text>
</comment>
<protein>
    <submittedName>
        <fullName evidence="2">Chalcone isomerase family protein</fullName>
    </submittedName>
</protein>
<feature type="domain" description="Chalcone isomerase" evidence="1">
    <location>
        <begin position="25"/>
        <end position="191"/>
    </location>
</feature>
<evidence type="ECO:0000313" key="3">
    <source>
        <dbReference type="Proteomes" id="UP000664417"/>
    </source>
</evidence>
<keyword evidence="2" id="KW-0413">Isomerase</keyword>
<dbReference type="InterPro" id="IPR016087">
    <property type="entry name" value="Chalcone_isomerase"/>
</dbReference>
<dbReference type="AlphaFoldDB" id="A0A8J7QDY5"/>
<evidence type="ECO:0000259" key="1">
    <source>
        <dbReference type="Pfam" id="PF16036"/>
    </source>
</evidence>
<organism evidence="2 3">
    <name type="scientific">Acanthopleuribacter pedis</name>
    <dbReference type="NCBI Taxonomy" id="442870"/>
    <lineage>
        <taxon>Bacteria</taxon>
        <taxon>Pseudomonadati</taxon>
        <taxon>Acidobacteriota</taxon>
        <taxon>Holophagae</taxon>
        <taxon>Acanthopleuribacterales</taxon>
        <taxon>Acanthopleuribacteraceae</taxon>
        <taxon>Acanthopleuribacter</taxon>
    </lineage>
</organism>
<dbReference type="EMBL" id="JAFREP010000004">
    <property type="protein sequence ID" value="MBO1317855.1"/>
    <property type="molecule type" value="Genomic_DNA"/>
</dbReference>
<dbReference type="GO" id="GO:0016872">
    <property type="term" value="F:intramolecular lyase activity"/>
    <property type="evidence" value="ECO:0007669"/>
    <property type="project" value="InterPro"/>
</dbReference>
<dbReference type="InterPro" id="IPR036298">
    <property type="entry name" value="Chalcone_isomerase_sf"/>
</dbReference>
<dbReference type="RefSeq" id="WP_207857332.1">
    <property type="nucleotide sequence ID" value="NZ_JAFREP010000004.1"/>
</dbReference>